<keyword evidence="2" id="KW-0378">Hydrolase</keyword>
<dbReference type="GO" id="GO:0004252">
    <property type="term" value="F:serine-type endopeptidase activity"/>
    <property type="evidence" value="ECO:0007669"/>
    <property type="project" value="InterPro"/>
</dbReference>
<keyword evidence="3" id="KW-0720">Serine protease</keyword>
<evidence type="ECO:0000256" key="1">
    <source>
        <dbReference type="ARBA" id="ARBA00022670"/>
    </source>
</evidence>
<dbReference type="RefSeq" id="WP_197551311.1">
    <property type="nucleotide sequence ID" value="NZ_CP063213.1"/>
</dbReference>
<name>A0A7M1QV86_9ACTO</name>
<keyword evidence="1" id="KW-0645">Protease</keyword>
<evidence type="ECO:0000313" key="7">
    <source>
        <dbReference type="Proteomes" id="UP000595053"/>
    </source>
</evidence>
<feature type="domain" description="Peptidase S9A N-terminal" evidence="5">
    <location>
        <begin position="15"/>
        <end position="452"/>
    </location>
</feature>
<sequence length="723" mass="79191">MTTTPHAPKVAPRATATDLIDPYLELEEINDSTRAWVTERSQRTLDQFGGKKFGAYRDAVAEILSAKDKLDLGTKRGEWIYNFYTDGDYPRGLWRRAAVADYLANAQADIEWEVLLDVGALGEDEGQSWVFRGASLLYPTYDRALVTLSPGGSDSNVVREFDVEAKSFLESGFVKGDSKGAMSWIDRDTVVISADFGPGTLTDSGYPNSARLWRRGQDLSDAPVIVEGSKHDVVSGAHYDHTPGHERLLAYRATDFRTTIEYLVDIDAVAAGHGGCTVPAEEAGEALPAALTEILLPRSAEVGLVRDWALLTLRHDWELEGRTIPAGALAILPFDRAVAGPSADDVQVLYEPTASSSFLDLTTTKSGIILTILDNVKTRLFFCADPHAADQSKDERWEIFEVTPRAAEFATVSVAGVDPDESDDVWLTISDFLTPTTLYHGPVSRTELHVAKLRAATSRFNAEGLEIRQQWAQSADGTKVPYFIIGPTVALEGQPARTLLDGYGGFEVSRLPSYISTYGKVWLEEGGVYVVANIRGGGEFGPAWHQAALKANRNKAYEDFAAVAKDLVSRGHTTVDQLGAIGGSNGGLLMGNMYTTYPELFGAIVCRVPLLDMKRFSHLLAGASWMGEYGDPDAEDWSYMERYSAYHNVGTEPHPPILLTTSTRDDRVHPGHARKFHALLEEMGHETWLYENTEGGHAGAADIEQVSLMTALIFSFLDQQLAK</sequence>
<dbReference type="InterPro" id="IPR023302">
    <property type="entry name" value="Pept_S9A_N"/>
</dbReference>
<dbReference type="GO" id="GO:0005829">
    <property type="term" value="C:cytosol"/>
    <property type="evidence" value="ECO:0007669"/>
    <property type="project" value="TreeGrafter"/>
</dbReference>
<dbReference type="Pfam" id="PF02897">
    <property type="entry name" value="Peptidase_S9_N"/>
    <property type="match status" value="1"/>
</dbReference>
<gene>
    <name evidence="6" type="ORF">INS88_01035</name>
</gene>
<organism evidence="6 7">
    <name type="scientific">Trueperella pecoris</name>
    <dbReference type="NCBI Taxonomy" id="2733571"/>
    <lineage>
        <taxon>Bacteria</taxon>
        <taxon>Bacillati</taxon>
        <taxon>Actinomycetota</taxon>
        <taxon>Actinomycetes</taxon>
        <taxon>Actinomycetales</taxon>
        <taxon>Actinomycetaceae</taxon>
        <taxon>Trueperella</taxon>
    </lineage>
</organism>
<dbReference type="Proteomes" id="UP000595053">
    <property type="component" value="Chromosome"/>
</dbReference>
<feature type="domain" description="Peptidase S9 prolyl oligopeptidase catalytic" evidence="4">
    <location>
        <begin position="521"/>
        <end position="722"/>
    </location>
</feature>
<proteinExistence type="predicted"/>
<dbReference type="PANTHER" id="PTHR42881">
    <property type="entry name" value="PROLYL ENDOPEPTIDASE"/>
    <property type="match status" value="1"/>
</dbReference>
<evidence type="ECO:0000313" key="6">
    <source>
        <dbReference type="EMBL" id="QOR45848.1"/>
    </source>
</evidence>
<dbReference type="Gene3D" id="2.130.10.120">
    <property type="entry name" value="Prolyl oligopeptidase, N-terminal domain"/>
    <property type="match status" value="1"/>
</dbReference>
<dbReference type="Gene3D" id="3.40.50.1820">
    <property type="entry name" value="alpha/beta hydrolase"/>
    <property type="match status" value="1"/>
</dbReference>
<dbReference type="AlphaFoldDB" id="A0A7M1QV86"/>
<evidence type="ECO:0000256" key="3">
    <source>
        <dbReference type="ARBA" id="ARBA00022825"/>
    </source>
</evidence>
<evidence type="ECO:0000259" key="4">
    <source>
        <dbReference type="Pfam" id="PF00326"/>
    </source>
</evidence>
<dbReference type="GO" id="GO:0070012">
    <property type="term" value="F:oligopeptidase activity"/>
    <property type="evidence" value="ECO:0007669"/>
    <property type="project" value="TreeGrafter"/>
</dbReference>
<accession>A0A7M1QV86</accession>
<dbReference type="SUPFAM" id="SSF53474">
    <property type="entry name" value="alpha/beta-Hydrolases"/>
    <property type="match status" value="1"/>
</dbReference>
<dbReference type="InterPro" id="IPR029058">
    <property type="entry name" value="AB_hydrolase_fold"/>
</dbReference>
<dbReference type="PRINTS" id="PR00862">
    <property type="entry name" value="PROLIGOPTASE"/>
</dbReference>
<dbReference type="EMBL" id="CP063213">
    <property type="protein sequence ID" value="QOR45848.1"/>
    <property type="molecule type" value="Genomic_DNA"/>
</dbReference>
<dbReference type="GO" id="GO:0006508">
    <property type="term" value="P:proteolysis"/>
    <property type="evidence" value="ECO:0007669"/>
    <property type="project" value="UniProtKB-KW"/>
</dbReference>
<dbReference type="Pfam" id="PF00326">
    <property type="entry name" value="Peptidase_S9"/>
    <property type="match status" value="1"/>
</dbReference>
<dbReference type="InterPro" id="IPR002470">
    <property type="entry name" value="Peptidase_S9A"/>
</dbReference>
<dbReference type="PANTHER" id="PTHR42881:SF13">
    <property type="entry name" value="PROLYL ENDOPEPTIDASE"/>
    <property type="match status" value="1"/>
</dbReference>
<dbReference type="SUPFAM" id="SSF50993">
    <property type="entry name" value="Peptidase/esterase 'gauge' domain"/>
    <property type="match status" value="1"/>
</dbReference>
<dbReference type="InterPro" id="IPR051167">
    <property type="entry name" value="Prolyl_oligopep/macrocyclase"/>
</dbReference>
<keyword evidence="7" id="KW-1185">Reference proteome</keyword>
<evidence type="ECO:0000256" key="2">
    <source>
        <dbReference type="ARBA" id="ARBA00022801"/>
    </source>
</evidence>
<dbReference type="InterPro" id="IPR001375">
    <property type="entry name" value="Peptidase_S9_cat"/>
</dbReference>
<protein>
    <submittedName>
        <fullName evidence="6">S9 family peptidase</fullName>
    </submittedName>
</protein>
<evidence type="ECO:0000259" key="5">
    <source>
        <dbReference type="Pfam" id="PF02897"/>
    </source>
</evidence>
<reference evidence="6 7" key="1">
    <citation type="submission" date="2020-10" db="EMBL/GenBank/DDBJ databases">
        <title>Trueperella pecoris sp. nov. isolated from bovine and porcine specimens.</title>
        <authorList>
            <person name="Schoenecker L."/>
            <person name="Schnydrig P."/>
            <person name="Brodard I."/>
            <person name="Thomann A."/>
            <person name="Hemphill A."/>
            <person name="Rodriguez-Campos S."/>
            <person name="Perreten V."/>
            <person name="Jores J."/>
            <person name="Kittl S."/>
        </authorList>
    </citation>
    <scope>NUCLEOTIDE SEQUENCE [LARGE SCALE GENOMIC DNA]</scope>
    <source>
        <strain evidence="6 7">15A0121</strain>
    </source>
</reference>